<feature type="transmembrane region" description="Helical" evidence="5">
    <location>
        <begin position="20"/>
        <end position="41"/>
    </location>
</feature>
<evidence type="ECO:0000313" key="8">
    <source>
        <dbReference type="Proteomes" id="UP000663845"/>
    </source>
</evidence>
<dbReference type="Proteomes" id="UP000663845">
    <property type="component" value="Unassembled WGS sequence"/>
</dbReference>
<evidence type="ECO:0000256" key="5">
    <source>
        <dbReference type="SAM" id="Phobius"/>
    </source>
</evidence>
<gene>
    <name evidence="7" type="ORF">JYZ213_LOCUS32951</name>
</gene>
<proteinExistence type="predicted"/>
<name>A0A815EPL6_9BILA</name>
<feature type="transmembrane region" description="Helical" evidence="5">
    <location>
        <begin position="92"/>
        <end position="113"/>
    </location>
</feature>
<reference evidence="7" key="1">
    <citation type="submission" date="2021-02" db="EMBL/GenBank/DDBJ databases">
        <authorList>
            <person name="Nowell W R."/>
        </authorList>
    </citation>
    <scope>NUCLEOTIDE SEQUENCE</scope>
</reference>
<evidence type="ECO:0000313" key="7">
    <source>
        <dbReference type="EMBL" id="CAF1312786.1"/>
    </source>
</evidence>
<dbReference type="Gene3D" id="1.20.1070.10">
    <property type="entry name" value="Rhodopsin 7-helix transmembrane proteins"/>
    <property type="match status" value="1"/>
</dbReference>
<dbReference type="SUPFAM" id="SSF81321">
    <property type="entry name" value="Family A G protein-coupled receptor-like"/>
    <property type="match status" value="1"/>
</dbReference>
<protein>
    <recommendedName>
        <fullName evidence="6">G-protein coupled receptors family 1 profile domain-containing protein</fullName>
    </recommendedName>
</protein>
<comment type="caution">
    <text evidence="7">The sequence shown here is derived from an EMBL/GenBank/DDBJ whole genome shotgun (WGS) entry which is preliminary data.</text>
</comment>
<dbReference type="PANTHER" id="PTHR46641:SF25">
    <property type="entry name" value="CNMAMIDE RECEPTOR-RELATED"/>
    <property type="match status" value="1"/>
</dbReference>
<dbReference type="InterPro" id="IPR052954">
    <property type="entry name" value="GPCR-Ligand_Int"/>
</dbReference>
<dbReference type="PANTHER" id="PTHR46641">
    <property type="entry name" value="FMRFAMIDE RECEPTOR-RELATED"/>
    <property type="match status" value="1"/>
</dbReference>
<comment type="subcellular location">
    <subcellularLocation>
        <location evidence="1">Membrane</location>
    </subcellularLocation>
</comment>
<feature type="transmembrane region" description="Helical" evidence="5">
    <location>
        <begin position="281"/>
        <end position="300"/>
    </location>
</feature>
<feature type="transmembrane region" description="Helical" evidence="5">
    <location>
        <begin position="53"/>
        <end position="72"/>
    </location>
</feature>
<organism evidence="7 8">
    <name type="scientific">Adineta steineri</name>
    <dbReference type="NCBI Taxonomy" id="433720"/>
    <lineage>
        <taxon>Eukaryota</taxon>
        <taxon>Metazoa</taxon>
        <taxon>Spiralia</taxon>
        <taxon>Gnathifera</taxon>
        <taxon>Rotifera</taxon>
        <taxon>Eurotatoria</taxon>
        <taxon>Bdelloidea</taxon>
        <taxon>Adinetida</taxon>
        <taxon>Adinetidae</taxon>
        <taxon>Adineta</taxon>
    </lineage>
</organism>
<evidence type="ECO:0000259" key="6">
    <source>
        <dbReference type="PROSITE" id="PS50262"/>
    </source>
</evidence>
<keyword evidence="2 5" id="KW-0812">Transmembrane</keyword>
<dbReference type="EMBL" id="CAJNOG010000606">
    <property type="protein sequence ID" value="CAF1312786.1"/>
    <property type="molecule type" value="Genomic_DNA"/>
</dbReference>
<evidence type="ECO:0000256" key="4">
    <source>
        <dbReference type="ARBA" id="ARBA00023136"/>
    </source>
</evidence>
<feature type="transmembrane region" description="Helical" evidence="5">
    <location>
        <begin position="180"/>
        <end position="202"/>
    </location>
</feature>
<keyword evidence="3 5" id="KW-1133">Transmembrane helix</keyword>
<dbReference type="InterPro" id="IPR017452">
    <property type="entry name" value="GPCR_Rhodpsn_7TM"/>
</dbReference>
<dbReference type="PROSITE" id="PS50262">
    <property type="entry name" value="G_PROTEIN_RECEP_F1_2"/>
    <property type="match status" value="1"/>
</dbReference>
<feature type="transmembrane region" description="Helical" evidence="5">
    <location>
        <begin position="133"/>
        <end position="154"/>
    </location>
</feature>
<keyword evidence="4 5" id="KW-0472">Membrane</keyword>
<feature type="transmembrane region" description="Helical" evidence="5">
    <location>
        <begin position="241"/>
        <end position="261"/>
    </location>
</feature>
<dbReference type="GO" id="GO:0016020">
    <property type="term" value="C:membrane"/>
    <property type="evidence" value="ECO:0007669"/>
    <property type="project" value="UniProtKB-SubCell"/>
</dbReference>
<evidence type="ECO:0000256" key="1">
    <source>
        <dbReference type="ARBA" id="ARBA00004370"/>
    </source>
</evidence>
<dbReference type="AlphaFoldDB" id="A0A815EPL6"/>
<accession>A0A815EPL6</accession>
<evidence type="ECO:0000256" key="3">
    <source>
        <dbReference type="ARBA" id="ARBA00022989"/>
    </source>
</evidence>
<sequence>MSNNTDLVNSINNATMQINRYGPTFMIIFGTFSNILNICVLRERSLKKIPCTIYLCWSSISAIVFIWSGLLTRTLQGYNINWPNENQAPCKIRLYLLNISWAVAIWALVGANIDRFLCSHHSVMYRQLSTAQLAKRFLMGIFTFFAFVFIEIFYCVEAKVPNVPVACYGRNLPCRVINDWVYLGVDIILPSIIISIFGTLTIRNARLRIVRPITNLIHQITKTKNNIVLTRRNDRNLTHMLFIQVSFVFVLDLPFGIYRSYASLTANLSKSQYRVAIENLIYALIVLLVYFTHSTSFYIYTLTGKLYRATFERLRRHYFNFNSI</sequence>
<feature type="domain" description="G-protein coupled receptors family 1 profile" evidence="6">
    <location>
        <begin position="33"/>
        <end position="300"/>
    </location>
</feature>
<evidence type="ECO:0000256" key="2">
    <source>
        <dbReference type="ARBA" id="ARBA00022692"/>
    </source>
</evidence>